<protein>
    <submittedName>
        <fullName evidence="1">Uncharacterized protein</fullName>
    </submittedName>
</protein>
<gene>
    <name evidence="1" type="ORF">VFH_U019640</name>
</gene>
<keyword evidence="2" id="KW-1185">Reference proteome</keyword>
<name>A0AAV0YBG1_VICFA</name>
<accession>A0AAV0YBG1</accession>
<sequence>MVLIDLKRDMIQVIVSPHLASKFKAELAVGIEGMFQSSLLVDIVEGVTEICQTQINADNNKNKVIFTIIDMRYKLKVMAIDGKFKARLQYRLSKSLQVASGCNRFSKSLQEQIIKLAIYQVALSEYLINKDCRTSWTNML</sequence>
<organism evidence="1 2">
    <name type="scientific">Vicia faba</name>
    <name type="common">Broad bean</name>
    <name type="synonym">Faba vulgaris</name>
    <dbReference type="NCBI Taxonomy" id="3906"/>
    <lineage>
        <taxon>Eukaryota</taxon>
        <taxon>Viridiplantae</taxon>
        <taxon>Streptophyta</taxon>
        <taxon>Embryophyta</taxon>
        <taxon>Tracheophyta</taxon>
        <taxon>Spermatophyta</taxon>
        <taxon>Magnoliopsida</taxon>
        <taxon>eudicotyledons</taxon>
        <taxon>Gunneridae</taxon>
        <taxon>Pentapetalae</taxon>
        <taxon>rosids</taxon>
        <taxon>fabids</taxon>
        <taxon>Fabales</taxon>
        <taxon>Fabaceae</taxon>
        <taxon>Papilionoideae</taxon>
        <taxon>50 kb inversion clade</taxon>
        <taxon>NPAAA clade</taxon>
        <taxon>Hologalegina</taxon>
        <taxon>IRL clade</taxon>
        <taxon>Fabeae</taxon>
        <taxon>Vicia</taxon>
    </lineage>
</organism>
<comment type="caution">
    <text evidence="1">The sequence shown here is derived from an EMBL/GenBank/DDBJ whole genome shotgun (WGS) entry which is preliminary data.</text>
</comment>
<evidence type="ECO:0000313" key="1">
    <source>
        <dbReference type="EMBL" id="CAI8583266.1"/>
    </source>
</evidence>
<evidence type="ECO:0000313" key="2">
    <source>
        <dbReference type="Proteomes" id="UP001157006"/>
    </source>
</evidence>
<proteinExistence type="predicted"/>
<dbReference type="Proteomes" id="UP001157006">
    <property type="component" value="Unassembled WGS sequence"/>
</dbReference>
<dbReference type="AlphaFoldDB" id="A0AAV0YBG1"/>
<dbReference type="EMBL" id="CATIWC010000558">
    <property type="protein sequence ID" value="CAI8583266.1"/>
    <property type="molecule type" value="Genomic_DNA"/>
</dbReference>
<reference evidence="1 2" key="1">
    <citation type="submission" date="2023-01" db="EMBL/GenBank/DDBJ databases">
        <authorList>
            <person name="Kreplak J."/>
        </authorList>
    </citation>
    <scope>NUCLEOTIDE SEQUENCE [LARGE SCALE GENOMIC DNA]</scope>
</reference>